<feature type="compositionally biased region" description="Basic and acidic residues" evidence="1">
    <location>
        <begin position="169"/>
        <end position="180"/>
    </location>
</feature>
<sequence>LRRSYDLRPERLVEEELRRADERAHTCPRVEADEELCRVCNRRQHRADRRVLQSTHTGQPRLGRAAAEPREDDVAGLRHDGRRAARQDTGGQRIPQMLGDDLVARELGYRVWYLSYQNGRDALPQRRDAVLGNDPSERAERRRGVERVRHEANFGGFHGAQGQTGHDLGAGRRRDPDRHAVPRPPVDAPRLELAEDPPLARLVQPEFDGALHEVAAAVRREAREQRAGALRRDDAPADRREAHARQRRVALDPRLEHVERQGQRVAHARRQRAGRGAAEHVRLYFTSPRRERDGRAERGAAHRRDVGCYQRGEQASYPCLHRCELWRGSRLSLCLGEVHKTGAQAANARQGLKSSRGRLYSLCSSTRQAISRANDLDCWLPR</sequence>
<reference evidence="2" key="1">
    <citation type="submission" date="2021-11" db="EMBL/GenBank/DDBJ databases">
        <authorList>
            <consortium name="Genoscope - CEA"/>
            <person name="William W."/>
        </authorList>
    </citation>
    <scope>NUCLEOTIDE SEQUENCE</scope>
</reference>
<organism evidence="2 3">
    <name type="scientific">Pelagomonas calceolata</name>
    <dbReference type="NCBI Taxonomy" id="35677"/>
    <lineage>
        <taxon>Eukaryota</taxon>
        <taxon>Sar</taxon>
        <taxon>Stramenopiles</taxon>
        <taxon>Ochrophyta</taxon>
        <taxon>Pelagophyceae</taxon>
        <taxon>Pelagomonadales</taxon>
        <taxon>Pelagomonadaceae</taxon>
        <taxon>Pelagomonas</taxon>
    </lineage>
</organism>
<evidence type="ECO:0000313" key="2">
    <source>
        <dbReference type="EMBL" id="CAH0370846.1"/>
    </source>
</evidence>
<accession>A0A8J2SMS4</accession>
<name>A0A8J2SMS4_9STRA</name>
<evidence type="ECO:0000313" key="3">
    <source>
        <dbReference type="Proteomes" id="UP000789595"/>
    </source>
</evidence>
<gene>
    <name evidence="2" type="ORF">PECAL_3P07570</name>
</gene>
<feature type="non-terminal residue" evidence="2">
    <location>
        <position position="1"/>
    </location>
</feature>
<protein>
    <submittedName>
        <fullName evidence="2">Uncharacterized protein</fullName>
    </submittedName>
</protein>
<feature type="region of interest" description="Disordered" evidence="1">
    <location>
        <begin position="226"/>
        <end position="247"/>
    </location>
</feature>
<comment type="caution">
    <text evidence="2">The sequence shown here is derived from an EMBL/GenBank/DDBJ whole genome shotgun (WGS) entry which is preliminary data.</text>
</comment>
<feature type="region of interest" description="Disordered" evidence="1">
    <location>
        <begin position="155"/>
        <end position="193"/>
    </location>
</feature>
<proteinExistence type="predicted"/>
<dbReference type="EMBL" id="CAKKNE010000003">
    <property type="protein sequence ID" value="CAH0370846.1"/>
    <property type="molecule type" value="Genomic_DNA"/>
</dbReference>
<dbReference type="Proteomes" id="UP000789595">
    <property type="component" value="Unassembled WGS sequence"/>
</dbReference>
<dbReference type="AlphaFoldDB" id="A0A8J2SMS4"/>
<keyword evidence="3" id="KW-1185">Reference proteome</keyword>
<feature type="compositionally biased region" description="Basic and acidic residues" evidence="1">
    <location>
        <begin position="67"/>
        <end position="86"/>
    </location>
</feature>
<evidence type="ECO:0000256" key="1">
    <source>
        <dbReference type="SAM" id="MobiDB-lite"/>
    </source>
</evidence>
<feature type="region of interest" description="Disordered" evidence="1">
    <location>
        <begin position="47"/>
        <end position="94"/>
    </location>
</feature>